<feature type="region of interest" description="Disordered" evidence="2">
    <location>
        <begin position="61"/>
        <end position="81"/>
    </location>
</feature>
<dbReference type="EMBL" id="FN654327">
    <property type="protein sequence ID" value="CBY32009.1"/>
    <property type="molecule type" value="Genomic_DNA"/>
</dbReference>
<protein>
    <submittedName>
        <fullName evidence="3">Uncharacterized protein</fullName>
    </submittedName>
</protein>
<organism evidence="3">
    <name type="scientific">Oikopleura dioica</name>
    <name type="common">Tunicate</name>
    <dbReference type="NCBI Taxonomy" id="34765"/>
    <lineage>
        <taxon>Eukaryota</taxon>
        <taxon>Metazoa</taxon>
        <taxon>Chordata</taxon>
        <taxon>Tunicata</taxon>
        <taxon>Appendicularia</taxon>
        <taxon>Copelata</taxon>
        <taxon>Oikopleuridae</taxon>
        <taxon>Oikopleura</taxon>
    </lineage>
</organism>
<evidence type="ECO:0000313" key="3">
    <source>
        <dbReference type="EMBL" id="CBY32009.1"/>
    </source>
</evidence>
<feature type="region of interest" description="Disordered" evidence="2">
    <location>
        <begin position="1"/>
        <end position="48"/>
    </location>
</feature>
<keyword evidence="1" id="KW-0175">Coiled coil</keyword>
<evidence type="ECO:0000256" key="1">
    <source>
        <dbReference type="SAM" id="Coils"/>
    </source>
</evidence>
<feature type="compositionally biased region" description="Basic and acidic residues" evidence="2">
    <location>
        <begin position="62"/>
        <end position="71"/>
    </location>
</feature>
<dbReference type="Proteomes" id="UP000011014">
    <property type="component" value="Unassembled WGS sequence"/>
</dbReference>
<proteinExistence type="predicted"/>
<evidence type="ECO:0000256" key="2">
    <source>
        <dbReference type="SAM" id="MobiDB-lite"/>
    </source>
</evidence>
<feature type="region of interest" description="Disordered" evidence="2">
    <location>
        <begin position="151"/>
        <end position="176"/>
    </location>
</feature>
<feature type="coiled-coil region" evidence="1">
    <location>
        <begin position="122"/>
        <end position="149"/>
    </location>
</feature>
<reference evidence="3" key="1">
    <citation type="journal article" date="2010" name="Science">
        <title>Plasticity of animal genome architecture unmasked by rapid evolution of a pelagic tunicate.</title>
        <authorList>
            <person name="Denoeud F."/>
            <person name="Henriet S."/>
            <person name="Mungpakdee S."/>
            <person name="Aury J.M."/>
            <person name="Da Silva C."/>
            <person name="Brinkmann H."/>
            <person name="Mikhaleva J."/>
            <person name="Olsen L.C."/>
            <person name="Jubin C."/>
            <person name="Canestro C."/>
            <person name="Bouquet J.M."/>
            <person name="Danks G."/>
            <person name="Poulain J."/>
            <person name="Campsteijn C."/>
            <person name="Adamski M."/>
            <person name="Cross I."/>
            <person name="Yadetie F."/>
            <person name="Muffato M."/>
            <person name="Louis A."/>
            <person name="Butcher S."/>
            <person name="Tsagkogeorga G."/>
            <person name="Konrad A."/>
            <person name="Singh S."/>
            <person name="Jensen M.F."/>
            <person name="Cong E.H."/>
            <person name="Eikeseth-Otteraa H."/>
            <person name="Noel B."/>
            <person name="Anthouard V."/>
            <person name="Porcel B.M."/>
            <person name="Kachouri-Lafond R."/>
            <person name="Nishino A."/>
            <person name="Ugolini M."/>
            <person name="Chourrout P."/>
            <person name="Nishida H."/>
            <person name="Aasland R."/>
            <person name="Huzurbazar S."/>
            <person name="Westhof E."/>
            <person name="Delsuc F."/>
            <person name="Lehrach H."/>
            <person name="Reinhardt R."/>
            <person name="Weissenbach J."/>
            <person name="Roy S.W."/>
            <person name="Artiguenave F."/>
            <person name="Postlethwait J.H."/>
            <person name="Manak J.R."/>
            <person name="Thompson E.M."/>
            <person name="Jaillon O."/>
            <person name="Du Pasquier L."/>
            <person name="Boudinot P."/>
            <person name="Liberles D.A."/>
            <person name="Volff J.N."/>
            <person name="Philippe H."/>
            <person name="Lenhard B."/>
            <person name="Roest Crollius H."/>
            <person name="Wincker P."/>
            <person name="Chourrout D."/>
        </authorList>
    </citation>
    <scope>NUCLEOTIDE SEQUENCE [LARGE SCALE GENOMIC DNA]</scope>
</reference>
<name>E4Y8Q9_OIKDI</name>
<gene>
    <name evidence="3" type="ORF">GSOID_T00029238001</name>
</gene>
<feature type="compositionally biased region" description="Basic residues" evidence="2">
    <location>
        <begin position="152"/>
        <end position="162"/>
    </location>
</feature>
<dbReference type="AlphaFoldDB" id="E4Y8Q9"/>
<accession>E4Y8Q9</accession>
<sequence>MVRLMKNLELENFDPTPENDPTLEIGMSEIVPALPTSEERDEEDEPKLTKKEWEALLAQKLNKTEEPKEIQESPSTPVVEPAMTEMGDSCIYSDIIEQESTNFLSVGEEFKQDKTFKKEEPKIEKNEREKALEDKIDRLENLVLKLLEDKSSRKKKSRKKKRETSSSEASSEDSDL</sequence>